<accession>A0AAE1D9Q4</accession>
<dbReference type="Proteomes" id="UP001283361">
    <property type="component" value="Unassembled WGS sequence"/>
</dbReference>
<keyword evidence="2" id="KW-1185">Reference proteome</keyword>
<dbReference type="AlphaFoldDB" id="A0AAE1D9Q4"/>
<proteinExistence type="predicted"/>
<dbReference type="SUPFAM" id="SSF101898">
    <property type="entry name" value="NHL repeat"/>
    <property type="match status" value="1"/>
</dbReference>
<sequence>MGLTATLPIVHYSHRIDTQDTVPEIEEPAGVTALQDGWLVVSDWRTRSLHLVTPDGCWDRQLWRHPRGSGSKDCLCGVSVSGGVCVAVTDYGEAHVFDIS</sequence>
<protein>
    <submittedName>
        <fullName evidence="1">Uncharacterized protein</fullName>
    </submittedName>
</protein>
<dbReference type="EMBL" id="JAWDGP010004703">
    <property type="protein sequence ID" value="KAK3762526.1"/>
    <property type="molecule type" value="Genomic_DNA"/>
</dbReference>
<gene>
    <name evidence="1" type="ORF">RRG08_052996</name>
</gene>
<comment type="caution">
    <text evidence="1">The sequence shown here is derived from an EMBL/GenBank/DDBJ whole genome shotgun (WGS) entry which is preliminary data.</text>
</comment>
<name>A0AAE1D9Q4_9GAST</name>
<organism evidence="1 2">
    <name type="scientific">Elysia crispata</name>
    <name type="common">lettuce slug</name>
    <dbReference type="NCBI Taxonomy" id="231223"/>
    <lineage>
        <taxon>Eukaryota</taxon>
        <taxon>Metazoa</taxon>
        <taxon>Spiralia</taxon>
        <taxon>Lophotrochozoa</taxon>
        <taxon>Mollusca</taxon>
        <taxon>Gastropoda</taxon>
        <taxon>Heterobranchia</taxon>
        <taxon>Euthyneura</taxon>
        <taxon>Panpulmonata</taxon>
        <taxon>Sacoglossa</taxon>
        <taxon>Placobranchoidea</taxon>
        <taxon>Plakobranchidae</taxon>
        <taxon>Elysia</taxon>
    </lineage>
</organism>
<evidence type="ECO:0000313" key="1">
    <source>
        <dbReference type="EMBL" id="KAK3762526.1"/>
    </source>
</evidence>
<evidence type="ECO:0000313" key="2">
    <source>
        <dbReference type="Proteomes" id="UP001283361"/>
    </source>
</evidence>
<reference evidence="1" key="1">
    <citation type="journal article" date="2023" name="G3 (Bethesda)">
        <title>A reference genome for the long-term kleptoplast-retaining sea slug Elysia crispata morphotype clarki.</title>
        <authorList>
            <person name="Eastman K.E."/>
            <person name="Pendleton A.L."/>
            <person name="Shaikh M.A."/>
            <person name="Suttiyut T."/>
            <person name="Ogas R."/>
            <person name="Tomko P."/>
            <person name="Gavelis G."/>
            <person name="Widhalm J.R."/>
            <person name="Wisecaver J.H."/>
        </authorList>
    </citation>
    <scope>NUCLEOTIDE SEQUENCE</scope>
    <source>
        <strain evidence="1">ECLA1</strain>
    </source>
</reference>